<dbReference type="Proteomes" id="UP000515129">
    <property type="component" value="Chromosome 43"/>
</dbReference>
<dbReference type="InterPro" id="IPR043502">
    <property type="entry name" value="DNA/RNA_pol_sf"/>
</dbReference>
<evidence type="ECO:0000313" key="4">
    <source>
        <dbReference type="RefSeq" id="XP_026086051.1"/>
    </source>
</evidence>
<dbReference type="Gene3D" id="3.30.70.270">
    <property type="match status" value="1"/>
</dbReference>
<protein>
    <submittedName>
        <fullName evidence="4">Uncharacterized protein LOC113061227</fullName>
    </submittedName>
</protein>
<sequence>MEELLKHLTEVSIHQQQIMEHMASRQRETERDLAALRMAAGAHRGRPGGVAQGRVHRRRGITLGNLGGPPGAAVEGATGTALGWPDCQPPEVSPGPLGSKVSGVPGGSRPDQTSGEEGGSNPLHAAAPLQDTDLTRKGQPEKVPWTPETEAAFHRIKAALTTESVLRAPDFNCPFLAQTDTSDTGLGAVLSQVHDGEEHPVIYISRKLTPTVQRYAKVEREALAVKWGVLELRYYLLGRPFTLITDHAPLQWMAWAKEMNARVMWWFLALQDFNFTVQHRAGTADGLSRIWAAFASLSWSTPRPSPVSPLLNRTRTTLRGLGEHLVCGSPVGKNAMLMLEVI</sequence>
<dbReference type="Gene3D" id="3.10.20.370">
    <property type="match status" value="1"/>
</dbReference>
<evidence type="ECO:0000313" key="3">
    <source>
        <dbReference type="Proteomes" id="UP000515129"/>
    </source>
</evidence>
<gene>
    <name evidence="4" type="primary">LOC113061227</name>
</gene>
<name>A0A6P6LRC6_CARAU</name>
<dbReference type="Pfam" id="PF17919">
    <property type="entry name" value="RT_RNaseH_2"/>
    <property type="match status" value="1"/>
</dbReference>
<dbReference type="PANTHER" id="PTHR34072:SF52">
    <property type="entry name" value="RIBONUCLEASE H"/>
    <property type="match status" value="1"/>
</dbReference>
<accession>A0A6P6LRC6</accession>
<feature type="region of interest" description="Disordered" evidence="1">
    <location>
        <begin position="75"/>
        <end position="143"/>
    </location>
</feature>
<organism evidence="3 4">
    <name type="scientific">Carassius auratus</name>
    <name type="common">Goldfish</name>
    <dbReference type="NCBI Taxonomy" id="7957"/>
    <lineage>
        <taxon>Eukaryota</taxon>
        <taxon>Metazoa</taxon>
        <taxon>Chordata</taxon>
        <taxon>Craniata</taxon>
        <taxon>Vertebrata</taxon>
        <taxon>Euteleostomi</taxon>
        <taxon>Actinopterygii</taxon>
        <taxon>Neopterygii</taxon>
        <taxon>Teleostei</taxon>
        <taxon>Ostariophysi</taxon>
        <taxon>Cypriniformes</taxon>
        <taxon>Cyprinidae</taxon>
        <taxon>Cyprininae</taxon>
        <taxon>Carassius</taxon>
    </lineage>
</organism>
<dbReference type="AlphaFoldDB" id="A0A6P6LRC6"/>
<dbReference type="SUPFAM" id="SSF56672">
    <property type="entry name" value="DNA/RNA polymerases"/>
    <property type="match status" value="1"/>
</dbReference>
<dbReference type="GeneID" id="113061227"/>
<dbReference type="InterPro" id="IPR043128">
    <property type="entry name" value="Rev_trsase/Diguanyl_cyclase"/>
</dbReference>
<reference evidence="4" key="1">
    <citation type="submission" date="2025-08" db="UniProtKB">
        <authorList>
            <consortium name="RefSeq"/>
        </authorList>
    </citation>
    <scope>IDENTIFICATION</scope>
    <source>
        <strain evidence="4">Wakin</strain>
        <tissue evidence="4">Muscle</tissue>
    </source>
</reference>
<feature type="domain" description="Reverse transcriptase/retrotransposon-derived protein RNase H-like" evidence="2">
    <location>
        <begin position="145"/>
        <end position="243"/>
    </location>
</feature>
<proteinExistence type="predicted"/>
<dbReference type="FunFam" id="3.10.20.370:FF:000001">
    <property type="entry name" value="Retrovirus-related Pol polyprotein from transposon 17.6-like protein"/>
    <property type="match status" value="1"/>
</dbReference>
<evidence type="ECO:0000259" key="2">
    <source>
        <dbReference type="Pfam" id="PF17919"/>
    </source>
</evidence>
<keyword evidence="3" id="KW-1185">Reference proteome</keyword>
<evidence type="ECO:0000256" key="1">
    <source>
        <dbReference type="SAM" id="MobiDB-lite"/>
    </source>
</evidence>
<dbReference type="RefSeq" id="XP_026086051.1">
    <property type="nucleotide sequence ID" value="XM_026230266.1"/>
</dbReference>
<dbReference type="PANTHER" id="PTHR34072">
    <property type="entry name" value="ENZYMATIC POLYPROTEIN-RELATED"/>
    <property type="match status" value="1"/>
</dbReference>
<dbReference type="OrthoDB" id="6761011at2759"/>
<dbReference type="InterPro" id="IPR041577">
    <property type="entry name" value="RT_RNaseH_2"/>
</dbReference>
<dbReference type="CDD" id="cd09274">
    <property type="entry name" value="RNase_HI_RT_Ty3"/>
    <property type="match status" value="1"/>
</dbReference>
<dbReference type="KEGG" id="caua:113061227"/>